<proteinExistence type="predicted"/>
<gene>
    <name evidence="1" type="primary">ORF16944</name>
</gene>
<dbReference type="EMBL" id="HACG01005606">
    <property type="protein sequence ID" value="CEK52471.1"/>
    <property type="molecule type" value="Transcribed_RNA"/>
</dbReference>
<name>A0A0B6Y9H6_9EUPU</name>
<evidence type="ECO:0000313" key="1">
    <source>
        <dbReference type="EMBL" id="CEK52471.1"/>
    </source>
</evidence>
<accession>A0A0B6Y9H6</accession>
<dbReference type="AlphaFoldDB" id="A0A0B6Y9H6"/>
<organism evidence="1">
    <name type="scientific">Arion vulgaris</name>
    <dbReference type="NCBI Taxonomy" id="1028688"/>
    <lineage>
        <taxon>Eukaryota</taxon>
        <taxon>Metazoa</taxon>
        <taxon>Spiralia</taxon>
        <taxon>Lophotrochozoa</taxon>
        <taxon>Mollusca</taxon>
        <taxon>Gastropoda</taxon>
        <taxon>Heterobranchia</taxon>
        <taxon>Euthyneura</taxon>
        <taxon>Panpulmonata</taxon>
        <taxon>Eupulmonata</taxon>
        <taxon>Stylommatophora</taxon>
        <taxon>Helicina</taxon>
        <taxon>Arionoidea</taxon>
        <taxon>Arionidae</taxon>
        <taxon>Arion</taxon>
    </lineage>
</organism>
<protein>
    <submittedName>
        <fullName evidence="1">Uncharacterized protein</fullName>
    </submittedName>
</protein>
<sequence length="66" mass="7697">MTTCKRKDSGNHSDSLTHCLKYLYIDMIPVMYTDFTIKLVCQCVLYVCVFLHHGWCIHVVDIKVNC</sequence>
<reference evidence="1" key="1">
    <citation type="submission" date="2014-12" db="EMBL/GenBank/DDBJ databases">
        <title>Insight into the proteome of Arion vulgaris.</title>
        <authorList>
            <person name="Aradska J."/>
            <person name="Bulat T."/>
            <person name="Smidak R."/>
            <person name="Sarate P."/>
            <person name="Gangsoo J."/>
            <person name="Sialana F."/>
            <person name="Bilban M."/>
            <person name="Lubec G."/>
        </authorList>
    </citation>
    <scope>NUCLEOTIDE SEQUENCE</scope>
    <source>
        <tissue evidence="1">Skin</tissue>
    </source>
</reference>
<feature type="non-terminal residue" evidence="1">
    <location>
        <position position="66"/>
    </location>
</feature>